<comment type="caution">
    <text evidence="1">The sequence shown here is derived from an EMBL/GenBank/DDBJ whole genome shotgun (WGS) entry which is preliminary data.</text>
</comment>
<evidence type="ECO:0000313" key="1">
    <source>
        <dbReference type="EMBL" id="TGO90565.1"/>
    </source>
</evidence>
<reference evidence="1 2" key="1">
    <citation type="submission" date="2017-12" db="EMBL/GenBank/DDBJ databases">
        <title>Comparative genomics of Botrytis spp.</title>
        <authorList>
            <person name="Valero-Jimenez C.A."/>
            <person name="Tapia P."/>
            <person name="Veloso J."/>
            <person name="Silva-Moreno E."/>
            <person name="Staats M."/>
            <person name="Valdes J.H."/>
            <person name="Van Kan J.A.L."/>
        </authorList>
    </citation>
    <scope>NUCLEOTIDE SEQUENCE [LARGE SCALE GENOMIC DNA]</scope>
    <source>
        <strain evidence="1 2">MUCL3349</strain>
    </source>
</reference>
<accession>A0A4Z1L184</accession>
<protein>
    <submittedName>
        <fullName evidence="1">Uncharacterized protein</fullName>
    </submittedName>
</protein>
<organism evidence="1 2">
    <name type="scientific">Botrytis porri</name>
    <dbReference type="NCBI Taxonomy" id="87229"/>
    <lineage>
        <taxon>Eukaryota</taxon>
        <taxon>Fungi</taxon>
        <taxon>Dikarya</taxon>
        <taxon>Ascomycota</taxon>
        <taxon>Pezizomycotina</taxon>
        <taxon>Leotiomycetes</taxon>
        <taxon>Helotiales</taxon>
        <taxon>Sclerotiniaceae</taxon>
        <taxon>Botrytis</taxon>
    </lineage>
</organism>
<keyword evidence="2" id="KW-1185">Reference proteome</keyword>
<dbReference type="STRING" id="87229.A0A4Z1L184"/>
<sequence>MQRKLPRLYGGRPIDVSSQGLWIPSITSQNLVMNSNEVKAAICEPLLLLIPRYGPQLGSVSAPIVSRASLHAKSKCIRASFIDDHFPTMKKRTAASYMKIIQQHPKYLIERLAKHGDIVINRWKKKSQVRRQALLLEAIPNICQERWVILRHRFTPEGKEIPPINSDGQMEPRSLETQDHLLLNWLSLEVLKTNPAVLFALLYNRTVYSPQDWASFDSRQLDSPFFCRHFDVEFSAKCDVMYGLEYGEVVDWKAGPAHRADILGFPKASCSRVSSLFDGFTSQSC</sequence>
<gene>
    <name evidence="1" type="ORF">BPOR_0059g00080</name>
</gene>
<name>A0A4Z1L184_9HELO</name>
<dbReference type="AlphaFoldDB" id="A0A4Z1L184"/>
<proteinExistence type="predicted"/>
<dbReference type="Proteomes" id="UP000297280">
    <property type="component" value="Unassembled WGS sequence"/>
</dbReference>
<evidence type="ECO:0000313" key="2">
    <source>
        <dbReference type="Proteomes" id="UP000297280"/>
    </source>
</evidence>
<dbReference type="EMBL" id="PQXO01000059">
    <property type="protein sequence ID" value="TGO90565.1"/>
    <property type="molecule type" value="Genomic_DNA"/>
</dbReference>